<accession>A0A0J1BBH8</accession>
<dbReference type="Proteomes" id="UP000036367">
    <property type="component" value="Unassembled WGS sequence"/>
</dbReference>
<name>A0A0J1BBH8_RHOIS</name>
<dbReference type="EMBL" id="LECT01000030">
    <property type="protein sequence ID" value="KLU04000.1"/>
    <property type="molecule type" value="Genomic_DNA"/>
</dbReference>
<reference evidence="1" key="1">
    <citation type="submission" date="2015-05" db="EMBL/GenBank/DDBJ databases">
        <title>Permanent draft genome of Rhodopirellula islandicus K833.</title>
        <authorList>
            <person name="Kizina J."/>
            <person name="Richter M."/>
            <person name="Glockner F.O."/>
            <person name="Harder J."/>
        </authorList>
    </citation>
    <scope>NUCLEOTIDE SEQUENCE [LARGE SCALE GENOMIC DNA]</scope>
    <source>
        <strain evidence="1">K833</strain>
    </source>
</reference>
<sequence>MLVARQASMVNVIVLKDAERDYSESLSWYSKKSIGVAEEFKRV</sequence>
<keyword evidence="2" id="KW-1185">Reference proteome</keyword>
<protein>
    <submittedName>
        <fullName evidence="1">Uncharacterized protein</fullName>
    </submittedName>
</protein>
<evidence type="ECO:0000313" key="2">
    <source>
        <dbReference type="Proteomes" id="UP000036367"/>
    </source>
</evidence>
<gene>
    <name evidence="1" type="ORF">RISK_003969</name>
</gene>
<dbReference type="STRING" id="595434.RISK_003969"/>
<organism evidence="1 2">
    <name type="scientific">Rhodopirellula islandica</name>
    <dbReference type="NCBI Taxonomy" id="595434"/>
    <lineage>
        <taxon>Bacteria</taxon>
        <taxon>Pseudomonadati</taxon>
        <taxon>Planctomycetota</taxon>
        <taxon>Planctomycetia</taxon>
        <taxon>Pirellulales</taxon>
        <taxon>Pirellulaceae</taxon>
        <taxon>Rhodopirellula</taxon>
    </lineage>
</organism>
<dbReference type="AlphaFoldDB" id="A0A0J1BBH8"/>
<comment type="caution">
    <text evidence="1">The sequence shown here is derived from an EMBL/GenBank/DDBJ whole genome shotgun (WGS) entry which is preliminary data.</text>
</comment>
<evidence type="ECO:0000313" key="1">
    <source>
        <dbReference type="EMBL" id="KLU04000.1"/>
    </source>
</evidence>
<proteinExistence type="predicted"/>